<name>D6RL38_COPC7</name>
<organism evidence="1 2">
    <name type="scientific">Coprinopsis cinerea (strain Okayama-7 / 130 / ATCC MYA-4618 / FGSC 9003)</name>
    <name type="common">Inky cap fungus</name>
    <name type="synonym">Hormographiella aspergillata</name>
    <dbReference type="NCBI Taxonomy" id="240176"/>
    <lineage>
        <taxon>Eukaryota</taxon>
        <taxon>Fungi</taxon>
        <taxon>Dikarya</taxon>
        <taxon>Basidiomycota</taxon>
        <taxon>Agaricomycotina</taxon>
        <taxon>Agaricomycetes</taxon>
        <taxon>Agaricomycetidae</taxon>
        <taxon>Agaricales</taxon>
        <taxon>Agaricineae</taxon>
        <taxon>Psathyrellaceae</taxon>
        <taxon>Coprinopsis</taxon>
    </lineage>
</organism>
<dbReference type="HOGENOM" id="CLU_1194825_0_0_1"/>
<dbReference type="Proteomes" id="UP000001861">
    <property type="component" value="Unassembled WGS sequence"/>
</dbReference>
<dbReference type="RefSeq" id="XP_002911533.1">
    <property type="nucleotide sequence ID" value="XM_002911487.1"/>
</dbReference>
<gene>
    <name evidence="1" type="ORF">CC1G_14065</name>
</gene>
<evidence type="ECO:0000313" key="2">
    <source>
        <dbReference type="Proteomes" id="UP000001861"/>
    </source>
</evidence>
<dbReference type="GeneID" id="9379024"/>
<dbReference type="AlphaFoldDB" id="D6RL38"/>
<dbReference type="VEuPathDB" id="FungiDB:CC1G_14065"/>
<reference evidence="1 2" key="1">
    <citation type="journal article" date="2010" name="Proc. Natl. Acad. Sci. U.S.A.">
        <title>Insights into evolution of multicellular fungi from the assembled chromosomes of the mushroom Coprinopsis cinerea (Coprinus cinereus).</title>
        <authorList>
            <person name="Stajich J.E."/>
            <person name="Wilke S.K."/>
            <person name="Ahren D."/>
            <person name="Au C.H."/>
            <person name="Birren B.W."/>
            <person name="Borodovsky M."/>
            <person name="Burns C."/>
            <person name="Canback B."/>
            <person name="Casselton L.A."/>
            <person name="Cheng C.K."/>
            <person name="Deng J."/>
            <person name="Dietrich F.S."/>
            <person name="Fargo D.C."/>
            <person name="Farman M.L."/>
            <person name="Gathman A.C."/>
            <person name="Goldberg J."/>
            <person name="Guigo R."/>
            <person name="Hoegger P.J."/>
            <person name="Hooker J.B."/>
            <person name="Huggins A."/>
            <person name="James T.Y."/>
            <person name="Kamada T."/>
            <person name="Kilaru S."/>
            <person name="Kodira C."/>
            <person name="Kues U."/>
            <person name="Kupfer D."/>
            <person name="Kwan H.S."/>
            <person name="Lomsadze A."/>
            <person name="Li W."/>
            <person name="Lilly W.W."/>
            <person name="Ma L.J."/>
            <person name="Mackey A.J."/>
            <person name="Manning G."/>
            <person name="Martin F."/>
            <person name="Muraguchi H."/>
            <person name="Natvig D.O."/>
            <person name="Palmerini H."/>
            <person name="Ramesh M.A."/>
            <person name="Rehmeyer C.J."/>
            <person name="Roe B.A."/>
            <person name="Shenoy N."/>
            <person name="Stanke M."/>
            <person name="Ter-Hovhannisyan V."/>
            <person name="Tunlid A."/>
            <person name="Velagapudi R."/>
            <person name="Vision T.J."/>
            <person name="Zeng Q."/>
            <person name="Zolan M.E."/>
            <person name="Pukkila P.J."/>
        </authorList>
    </citation>
    <scope>NUCLEOTIDE SEQUENCE [LARGE SCALE GENOMIC DNA]</scope>
    <source>
        <strain evidence="2">Okayama-7 / 130 / ATCC MYA-4618 / FGSC 9003</strain>
    </source>
</reference>
<sequence length="232" mass="24585">MPEHGAASGFLARWALNYGTRGGECRDGDRSDRAGRVLSTGAAEAREIDGAALIPEFPARGGRRSGQVGSGLIEGLMEPRRRGGSDVMRVGSARSQVPGAAGCASTTACMVKRVKSVTDLDLRDGDENVAFDWPLLKISFNMRIAMDSEYYTFVNESLASVQASSLGTFCPPASMATIWIAAEEAGMSIATATGRTASFRFTTFIQLCIIEGSIAPLSIGNVLYKNKPCSSQ</sequence>
<dbReference type="KEGG" id="cci:CC1G_14065"/>
<evidence type="ECO:0000313" key="1">
    <source>
        <dbReference type="EMBL" id="EFI28039.1"/>
    </source>
</evidence>
<protein>
    <submittedName>
        <fullName evidence="1">Uncharacterized protein</fullName>
    </submittedName>
</protein>
<dbReference type="InParanoid" id="D6RL38"/>
<comment type="caution">
    <text evidence="1">The sequence shown here is derived from an EMBL/GenBank/DDBJ whole genome shotgun (WGS) entry which is preliminary data.</text>
</comment>
<accession>D6RL38</accession>
<keyword evidence="2" id="KW-1185">Reference proteome</keyword>
<proteinExistence type="predicted"/>
<dbReference type="EMBL" id="AACS02000003">
    <property type="protein sequence ID" value="EFI28039.1"/>
    <property type="molecule type" value="Genomic_DNA"/>
</dbReference>